<dbReference type="SMART" id="SM00342">
    <property type="entry name" value="HTH_ARAC"/>
    <property type="match status" value="1"/>
</dbReference>
<dbReference type="Gene3D" id="1.10.10.60">
    <property type="entry name" value="Homeodomain-like"/>
    <property type="match status" value="2"/>
</dbReference>
<dbReference type="PANTHER" id="PTHR46796">
    <property type="entry name" value="HTH-TYPE TRANSCRIPTIONAL ACTIVATOR RHAS-RELATED"/>
    <property type="match status" value="1"/>
</dbReference>
<dbReference type="InterPro" id="IPR009057">
    <property type="entry name" value="Homeodomain-like_sf"/>
</dbReference>
<evidence type="ECO:0000256" key="1">
    <source>
        <dbReference type="ARBA" id="ARBA00023015"/>
    </source>
</evidence>
<dbReference type="Pfam" id="PF12833">
    <property type="entry name" value="HTH_18"/>
    <property type="match status" value="1"/>
</dbReference>
<dbReference type="InterPro" id="IPR018060">
    <property type="entry name" value="HTH_AraC"/>
</dbReference>
<keyword evidence="1" id="KW-0805">Transcription regulation</keyword>
<feature type="domain" description="HTH araC/xylS-type" evidence="4">
    <location>
        <begin position="111"/>
        <end position="209"/>
    </location>
</feature>
<dbReference type="InterPro" id="IPR020449">
    <property type="entry name" value="Tscrpt_reg_AraC-type_HTH"/>
</dbReference>
<name>A0ABU8W3G5_9BURK</name>
<dbReference type="Proteomes" id="UP001363010">
    <property type="component" value="Unassembled WGS sequence"/>
</dbReference>
<dbReference type="PRINTS" id="PR00032">
    <property type="entry name" value="HTHARAC"/>
</dbReference>
<sequence length="209" mass="23059">MLELYGRGFQRSGARWEGELGMTVGVFLTPERVRRLAPELPEFDLKTMHEVFDPKLQWLMQELADEALRGAPGGALYAQGLSCALIGRLGEHYGAPVGAAPAGQLRKNSRQRVLDLIETNLATDLSVETLAREAGLSPHHFAKCFRASMGCTPHRYVLQRRLDRARILLRDTAMPIAEIAVTLGFAGQSHFTQAFREAFGVTPATARKS</sequence>
<proteinExistence type="predicted"/>
<evidence type="ECO:0000256" key="3">
    <source>
        <dbReference type="ARBA" id="ARBA00023163"/>
    </source>
</evidence>
<keyword evidence="6" id="KW-1185">Reference proteome</keyword>
<dbReference type="RefSeq" id="WP_340365472.1">
    <property type="nucleotide sequence ID" value="NZ_JBBKZV010000014.1"/>
</dbReference>
<comment type="caution">
    <text evidence="5">The sequence shown here is derived from an EMBL/GenBank/DDBJ whole genome shotgun (WGS) entry which is preliminary data.</text>
</comment>
<evidence type="ECO:0000259" key="4">
    <source>
        <dbReference type="PROSITE" id="PS01124"/>
    </source>
</evidence>
<evidence type="ECO:0000313" key="6">
    <source>
        <dbReference type="Proteomes" id="UP001363010"/>
    </source>
</evidence>
<evidence type="ECO:0000256" key="2">
    <source>
        <dbReference type="ARBA" id="ARBA00023125"/>
    </source>
</evidence>
<organism evidence="5 6">
    <name type="scientific">Variovorax humicola</name>
    <dbReference type="NCBI Taxonomy" id="1769758"/>
    <lineage>
        <taxon>Bacteria</taxon>
        <taxon>Pseudomonadati</taxon>
        <taxon>Pseudomonadota</taxon>
        <taxon>Betaproteobacteria</taxon>
        <taxon>Burkholderiales</taxon>
        <taxon>Comamonadaceae</taxon>
        <taxon>Variovorax</taxon>
    </lineage>
</organism>
<keyword evidence="3" id="KW-0804">Transcription</keyword>
<keyword evidence="2" id="KW-0238">DNA-binding</keyword>
<gene>
    <name evidence="5" type="ORF">WKW80_20775</name>
</gene>
<accession>A0ABU8W3G5</accession>
<dbReference type="EMBL" id="JBBKZV010000014">
    <property type="protein sequence ID" value="MEJ8824443.1"/>
    <property type="molecule type" value="Genomic_DNA"/>
</dbReference>
<dbReference type="PANTHER" id="PTHR46796:SF6">
    <property type="entry name" value="ARAC SUBFAMILY"/>
    <property type="match status" value="1"/>
</dbReference>
<dbReference type="InterPro" id="IPR018062">
    <property type="entry name" value="HTH_AraC-typ_CS"/>
</dbReference>
<dbReference type="InterPro" id="IPR050204">
    <property type="entry name" value="AraC_XylS_family_regulators"/>
</dbReference>
<reference evidence="5 6" key="1">
    <citation type="submission" date="2024-03" db="EMBL/GenBank/DDBJ databases">
        <title>Novel species of the genus Variovorax.</title>
        <authorList>
            <person name="Liu Q."/>
            <person name="Xin Y.-H."/>
        </authorList>
    </citation>
    <scope>NUCLEOTIDE SEQUENCE [LARGE SCALE GENOMIC DNA]</scope>
    <source>
        <strain evidence="5 6">KACC 18501</strain>
    </source>
</reference>
<dbReference type="PROSITE" id="PS01124">
    <property type="entry name" value="HTH_ARAC_FAMILY_2"/>
    <property type="match status" value="1"/>
</dbReference>
<protein>
    <submittedName>
        <fullName evidence="5">AraC family transcriptional regulator</fullName>
    </submittedName>
</protein>
<dbReference type="PROSITE" id="PS00041">
    <property type="entry name" value="HTH_ARAC_FAMILY_1"/>
    <property type="match status" value="1"/>
</dbReference>
<dbReference type="SUPFAM" id="SSF46689">
    <property type="entry name" value="Homeodomain-like"/>
    <property type="match status" value="2"/>
</dbReference>
<evidence type="ECO:0000313" key="5">
    <source>
        <dbReference type="EMBL" id="MEJ8824443.1"/>
    </source>
</evidence>